<name>A0A8D5ZPS3_9BACL</name>
<feature type="region of interest" description="Disordered" evidence="1">
    <location>
        <begin position="57"/>
        <end position="89"/>
    </location>
</feature>
<organism evidence="2 3">
    <name type="scientific">Polycladomyces abyssicola</name>
    <dbReference type="NCBI Taxonomy" id="1125966"/>
    <lineage>
        <taxon>Bacteria</taxon>
        <taxon>Bacillati</taxon>
        <taxon>Bacillota</taxon>
        <taxon>Bacilli</taxon>
        <taxon>Bacillales</taxon>
        <taxon>Thermoactinomycetaceae</taxon>
        <taxon>Polycladomyces</taxon>
    </lineage>
</organism>
<dbReference type="AlphaFoldDB" id="A0A8D5ZPS3"/>
<protein>
    <submittedName>
        <fullName evidence="2">Uncharacterized protein</fullName>
    </submittedName>
</protein>
<accession>A0A8D5ZPS3</accession>
<evidence type="ECO:0000313" key="3">
    <source>
        <dbReference type="Proteomes" id="UP000677436"/>
    </source>
</evidence>
<keyword evidence="3" id="KW-1185">Reference proteome</keyword>
<gene>
    <name evidence="2" type="ORF">JIR001_24790</name>
</gene>
<sequence>MEKSPGKQGRIRSPPVTETDASEDEDGGDDQQEDQQSTQTDAETVTVTVAHAIIPLNRVFVMPSSLVAETDTGEDEDGGDDQQEDQQST</sequence>
<feature type="compositionally biased region" description="Acidic residues" evidence="1">
    <location>
        <begin position="71"/>
        <end position="89"/>
    </location>
</feature>
<reference evidence="2" key="1">
    <citation type="journal article" date="2013" name="Int. J. Syst. Evol. Microbiol.">
        <title>Polycladomyces abyssicola gen. nov., sp. nov., a thermophilic filamentous bacterium isolated from hemipelagic sediment.</title>
        <authorList>
            <person name="Tsubouchi T."/>
            <person name="Shimane Y."/>
            <person name="Mori K."/>
            <person name="Usui K."/>
            <person name="Hiraki T."/>
            <person name="Tame A."/>
            <person name="Uematsu K."/>
            <person name="Maruyama T."/>
            <person name="Hatada Y."/>
        </authorList>
    </citation>
    <scope>NUCLEOTIDE SEQUENCE</scope>
    <source>
        <strain evidence="2">JIR-001</strain>
    </source>
</reference>
<reference evidence="2" key="2">
    <citation type="journal article" date="2021" name="Microbiol. Resour. Announc.">
        <title>Complete Genome Sequence of Polycladomyces abyssicola JIR-001T, Isolated from Hemipelagic Sediment in Deep Seawater.</title>
        <authorList>
            <person name="Tsubouchi T."/>
            <person name="Kaneko Y."/>
        </authorList>
    </citation>
    <scope>NUCLEOTIDE SEQUENCE</scope>
    <source>
        <strain evidence="2">JIR-001</strain>
    </source>
</reference>
<dbReference type="KEGG" id="pabs:JIR001_24790"/>
<feature type="region of interest" description="Disordered" evidence="1">
    <location>
        <begin position="1"/>
        <end position="44"/>
    </location>
</feature>
<evidence type="ECO:0000313" key="2">
    <source>
        <dbReference type="EMBL" id="BCU82696.1"/>
    </source>
</evidence>
<feature type="compositionally biased region" description="Acidic residues" evidence="1">
    <location>
        <begin position="20"/>
        <end position="33"/>
    </location>
</feature>
<proteinExistence type="predicted"/>
<dbReference type="Proteomes" id="UP000677436">
    <property type="component" value="Chromosome"/>
</dbReference>
<feature type="compositionally biased region" description="Low complexity" evidence="1">
    <location>
        <begin position="34"/>
        <end position="44"/>
    </location>
</feature>
<evidence type="ECO:0000256" key="1">
    <source>
        <dbReference type="SAM" id="MobiDB-lite"/>
    </source>
</evidence>
<dbReference type="EMBL" id="AP024601">
    <property type="protein sequence ID" value="BCU82696.1"/>
    <property type="molecule type" value="Genomic_DNA"/>
</dbReference>